<protein>
    <submittedName>
        <fullName evidence="2">Uncharacterized protein</fullName>
    </submittedName>
</protein>
<dbReference type="Proteomes" id="UP000002609">
    <property type="component" value="Segment"/>
</dbReference>
<dbReference type="OrthoDB" id="41278at10239"/>
<keyword evidence="1" id="KW-1133">Transmembrane helix</keyword>
<dbReference type="EMBL" id="AY569307">
    <property type="protein sequence ID" value="AAS89071.1"/>
    <property type="molecule type" value="Genomic_DNA"/>
</dbReference>
<keyword evidence="3" id="KW-1185">Reference proteome</keyword>
<proteinExistence type="predicted"/>
<dbReference type="KEGG" id="vg:2845998"/>
<evidence type="ECO:0000256" key="1">
    <source>
        <dbReference type="SAM" id="Phobius"/>
    </source>
</evidence>
<sequence>MNIEEIQYEVGQEDQIPPAQTKTVVVQQNPKLFGISVWIWIIIILVLILLVLIIK</sequence>
<feature type="transmembrane region" description="Helical" evidence="1">
    <location>
        <begin position="32"/>
        <end position="54"/>
    </location>
</feature>
<dbReference type="GeneID" id="2845998"/>
<organism evidence="2 3">
    <name type="scientific">Sulfolobus turreted icosahedral virus 1</name>
    <dbReference type="NCBI Taxonomy" id="269145"/>
    <lineage>
        <taxon>Viruses</taxon>
        <taxon>Varidnaviria</taxon>
        <taxon>Abadenavirae</taxon>
        <taxon>Produgelaviricota</taxon>
        <taxon>Belvinaviricetes</taxon>
        <taxon>Belfryvirales</taxon>
        <taxon>Turriviridae</taxon>
        <taxon>Alphaturrivirus</taxon>
        <taxon>Alphaturrivirus yellowstonense</taxon>
    </lineage>
</organism>
<keyword evidence="1" id="KW-0472">Membrane</keyword>
<evidence type="ECO:0000313" key="3">
    <source>
        <dbReference type="Proteomes" id="UP000002609"/>
    </source>
</evidence>
<dbReference type="RefSeq" id="YP_024992.1">
    <property type="nucleotide sequence ID" value="NC_005892.1"/>
</dbReference>
<gene>
    <name evidence="2" type="ORF">A55</name>
</gene>
<name>Q6Q0M0_9VIRU</name>
<accession>Q6Q0M0</accession>
<reference evidence="2 3" key="1">
    <citation type="journal article" date="2004" name="Proc. Natl. Acad. Sci. U.S.A.">
        <title>The structure of a thermophilic archaeal virus shows a double-stranded DNA viral capsid type that spans all domains of life.</title>
        <authorList>
            <person name="Rice G."/>
            <person name="Tang L."/>
            <person name="Stedman K."/>
            <person name="Roberto F."/>
            <person name="Spuhler J."/>
            <person name="Gillitzer E."/>
            <person name="Johnson J.E."/>
            <person name="Douglas T."/>
            <person name="Young M."/>
        </authorList>
    </citation>
    <scope>NUCLEOTIDE SEQUENCE</scope>
</reference>
<keyword evidence="1" id="KW-0812">Transmembrane</keyword>
<evidence type="ECO:0000313" key="2">
    <source>
        <dbReference type="EMBL" id="AAS89071.1"/>
    </source>
</evidence>